<feature type="domain" description="Integrase catalytic" evidence="2">
    <location>
        <begin position="117"/>
        <end position="313"/>
    </location>
</feature>
<dbReference type="EMBL" id="JBEXRX010000183">
    <property type="protein sequence ID" value="MEU0156403.1"/>
    <property type="molecule type" value="Genomic_DNA"/>
</dbReference>
<dbReference type="Gene3D" id="3.30.420.10">
    <property type="entry name" value="Ribonuclease H-like superfamily/Ribonuclease H"/>
    <property type="match status" value="1"/>
</dbReference>
<comment type="caution">
    <text evidence="3">The sequence shown here is derived from an EMBL/GenBank/DDBJ whole genome shotgun (WGS) entry which is preliminary data.</text>
</comment>
<organism evidence="3 4">
    <name type="scientific">Micromonospora fulviviridis</name>
    <dbReference type="NCBI Taxonomy" id="47860"/>
    <lineage>
        <taxon>Bacteria</taxon>
        <taxon>Bacillati</taxon>
        <taxon>Actinomycetota</taxon>
        <taxon>Actinomycetes</taxon>
        <taxon>Micromonosporales</taxon>
        <taxon>Micromonosporaceae</taxon>
        <taxon>Micromonospora</taxon>
    </lineage>
</organism>
<dbReference type="InterPro" id="IPR036397">
    <property type="entry name" value="RNaseH_sf"/>
</dbReference>
<reference evidence="3 4" key="1">
    <citation type="submission" date="2024-06" db="EMBL/GenBank/DDBJ databases">
        <title>The Natural Products Discovery Center: Release of the First 8490 Sequenced Strains for Exploring Actinobacteria Biosynthetic Diversity.</title>
        <authorList>
            <person name="Kalkreuter E."/>
            <person name="Kautsar S.A."/>
            <person name="Yang D."/>
            <person name="Bader C.D."/>
            <person name="Teijaro C.N."/>
            <person name="Fluegel L."/>
            <person name="Davis C.M."/>
            <person name="Simpson J.R."/>
            <person name="Lauterbach L."/>
            <person name="Steele A.D."/>
            <person name="Gui C."/>
            <person name="Meng S."/>
            <person name="Li G."/>
            <person name="Viehrig K."/>
            <person name="Ye F."/>
            <person name="Su P."/>
            <person name="Kiefer A.F."/>
            <person name="Nichols A."/>
            <person name="Cepeda A.J."/>
            <person name="Yan W."/>
            <person name="Fan B."/>
            <person name="Jiang Y."/>
            <person name="Adhikari A."/>
            <person name="Zheng C.-J."/>
            <person name="Schuster L."/>
            <person name="Cowan T.M."/>
            <person name="Smanski M.J."/>
            <person name="Chevrette M.G."/>
            <person name="De Carvalho L.P.S."/>
            <person name="Shen B."/>
        </authorList>
    </citation>
    <scope>NUCLEOTIDE SEQUENCE [LARGE SCALE GENOMIC DNA]</scope>
    <source>
        <strain evidence="3 4">NPDC006286</strain>
    </source>
</reference>
<dbReference type="PROSITE" id="PS50994">
    <property type="entry name" value="INTEGRASE"/>
    <property type="match status" value="1"/>
</dbReference>
<evidence type="ECO:0000256" key="1">
    <source>
        <dbReference type="SAM" id="MobiDB-lite"/>
    </source>
</evidence>
<evidence type="ECO:0000313" key="3">
    <source>
        <dbReference type="EMBL" id="MEU0156403.1"/>
    </source>
</evidence>
<dbReference type="InterPro" id="IPR001584">
    <property type="entry name" value="Integrase_cat-core"/>
</dbReference>
<dbReference type="InterPro" id="IPR015378">
    <property type="entry name" value="Transposase-like_Mu_C"/>
</dbReference>
<dbReference type="Proteomes" id="UP001550348">
    <property type="component" value="Unassembled WGS sequence"/>
</dbReference>
<gene>
    <name evidence="3" type="ORF">ABZ071_31885</name>
</gene>
<dbReference type="InterPro" id="IPR012337">
    <property type="entry name" value="RNaseH-like_sf"/>
</dbReference>
<dbReference type="Pfam" id="PF09299">
    <property type="entry name" value="Mu-transpos_C"/>
    <property type="match status" value="1"/>
</dbReference>
<dbReference type="RefSeq" id="WP_355667920.1">
    <property type="nucleotide sequence ID" value="NZ_JBEXRX010000183.1"/>
</dbReference>
<dbReference type="SUPFAM" id="SSF53098">
    <property type="entry name" value="Ribonuclease H-like"/>
    <property type="match status" value="1"/>
</dbReference>
<accession>A0ABV2VUF2</accession>
<evidence type="ECO:0000259" key="2">
    <source>
        <dbReference type="PROSITE" id="PS50994"/>
    </source>
</evidence>
<evidence type="ECO:0000313" key="4">
    <source>
        <dbReference type="Proteomes" id="UP001550348"/>
    </source>
</evidence>
<feature type="region of interest" description="Disordered" evidence="1">
    <location>
        <begin position="466"/>
        <end position="503"/>
    </location>
</feature>
<sequence length="503" mass="55039">MRRLVELGRSGPVSTEQVVLVARSLGVSERTVWRWLAHGMPAARSQFTLDDELRRRLAFWRGNVSAVHRELVDAAAAGGPPAPSLATLHRAVARQLSPGDRAGLRRGEHAAREFDVFLRRPATYRNAVWEGDHVEAPVEVDVDGRLVKPWVTWFVDVATNVVLGTAVTPGPPSRESVLAALRAAISVEEPYGPAGGLPKVVRVDRGKDFLSATVTAACGVFAVRVADLPGYTPHLKGTVETLNGAAQSMFFAGLPRYTHAPRLADRRPADPDAPALRFEAFVAELLAWVGWWNRHEMPALDRRTPLAAWRDDPTPLTTVPPGDLRLFTLEDDGKARRITTKGVSWRGRCYVGDWMTGHVGRQVRVRWMPHHDHEVEVFDARSGEHLGAAVLSDRADEAMVAAVRRARRARRDQLAADLRAVERTRRQRYAASTTAEPAQPVGAMTRAEAEVELGDADDARMRAVARPRLVPLGPPASGWVLPRSARAPAGEADVDQAGKDGGR</sequence>
<proteinExistence type="predicted"/>
<keyword evidence="4" id="KW-1185">Reference proteome</keyword>
<protein>
    <submittedName>
        <fullName evidence="3">Transposase family protein</fullName>
    </submittedName>
</protein>
<name>A0ABV2VUF2_9ACTN</name>